<proteinExistence type="predicted"/>
<organism evidence="1">
    <name type="scientific">Rhizophora mucronata</name>
    <name type="common">Asiatic mangrove</name>
    <dbReference type="NCBI Taxonomy" id="61149"/>
    <lineage>
        <taxon>Eukaryota</taxon>
        <taxon>Viridiplantae</taxon>
        <taxon>Streptophyta</taxon>
        <taxon>Embryophyta</taxon>
        <taxon>Tracheophyta</taxon>
        <taxon>Spermatophyta</taxon>
        <taxon>Magnoliopsida</taxon>
        <taxon>eudicotyledons</taxon>
        <taxon>Gunneridae</taxon>
        <taxon>Pentapetalae</taxon>
        <taxon>rosids</taxon>
        <taxon>fabids</taxon>
        <taxon>Malpighiales</taxon>
        <taxon>Rhizophoraceae</taxon>
        <taxon>Rhizophora</taxon>
    </lineage>
</organism>
<dbReference type="AlphaFoldDB" id="A0A2P2NVN4"/>
<name>A0A2P2NVN4_RHIMU</name>
<evidence type="ECO:0000313" key="1">
    <source>
        <dbReference type="EMBL" id="MBX46411.1"/>
    </source>
</evidence>
<accession>A0A2P2NVN4</accession>
<protein>
    <submittedName>
        <fullName evidence="1">Uncharacterized protein</fullName>
    </submittedName>
</protein>
<reference evidence="1" key="1">
    <citation type="submission" date="2018-02" db="EMBL/GenBank/DDBJ databases">
        <title>Rhizophora mucronata_Transcriptome.</title>
        <authorList>
            <person name="Meera S.P."/>
            <person name="Sreeshan A."/>
            <person name="Augustine A."/>
        </authorList>
    </citation>
    <scope>NUCLEOTIDE SEQUENCE</scope>
    <source>
        <tissue evidence="1">Leaf</tissue>
    </source>
</reference>
<sequence length="43" mass="4917">MHSITFFFFFHPSNYVHIAYKPGSDCISWLAINMVAITVSHVS</sequence>
<dbReference type="EMBL" id="GGEC01065927">
    <property type="protein sequence ID" value="MBX46411.1"/>
    <property type="molecule type" value="Transcribed_RNA"/>
</dbReference>